<dbReference type="Gene3D" id="3.60.10.10">
    <property type="entry name" value="Endonuclease/exonuclease/phosphatase"/>
    <property type="match status" value="1"/>
</dbReference>
<dbReference type="KEGG" id="gau:GAU_0546"/>
<dbReference type="GO" id="GO:0003824">
    <property type="term" value="F:catalytic activity"/>
    <property type="evidence" value="ECO:0007669"/>
    <property type="project" value="InterPro"/>
</dbReference>
<dbReference type="SUPFAM" id="SSF56219">
    <property type="entry name" value="DNase I-like"/>
    <property type="match status" value="1"/>
</dbReference>
<evidence type="ECO:0000256" key="1">
    <source>
        <dbReference type="SAM" id="MobiDB-lite"/>
    </source>
</evidence>
<keyword evidence="5" id="KW-1185">Reference proteome</keyword>
<feature type="compositionally biased region" description="Low complexity" evidence="1">
    <location>
        <begin position="60"/>
        <end position="71"/>
    </location>
</feature>
<proteinExistence type="predicted"/>
<feature type="transmembrane region" description="Helical" evidence="2">
    <location>
        <begin position="152"/>
        <end position="170"/>
    </location>
</feature>
<feature type="transmembrane region" description="Helical" evidence="2">
    <location>
        <begin position="177"/>
        <end position="199"/>
    </location>
</feature>
<protein>
    <submittedName>
        <fullName evidence="4">Hypothetical membrane protein</fullName>
    </submittedName>
</protein>
<dbReference type="InterPro" id="IPR005135">
    <property type="entry name" value="Endo/exonuclease/phosphatase"/>
</dbReference>
<feature type="transmembrane region" description="Helical" evidence="2">
    <location>
        <begin position="111"/>
        <end position="132"/>
    </location>
</feature>
<dbReference type="InterPro" id="IPR036691">
    <property type="entry name" value="Endo/exonu/phosph_ase_sf"/>
</dbReference>
<feature type="domain" description="Endonuclease/exonuclease/phosphatase" evidence="3">
    <location>
        <begin position="215"/>
        <end position="454"/>
    </location>
</feature>
<dbReference type="AlphaFoldDB" id="C1A5S8"/>
<feature type="region of interest" description="Disordered" evidence="1">
    <location>
        <begin position="60"/>
        <end position="104"/>
    </location>
</feature>
<dbReference type="HOGENOM" id="CLU_587609_0_0_0"/>
<dbReference type="eggNOG" id="COG3021">
    <property type="taxonomic scope" value="Bacteria"/>
</dbReference>
<dbReference type="EMBL" id="AP009153">
    <property type="protein sequence ID" value="BAH37588.1"/>
    <property type="molecule type" value="Genomic_DNA"/>
</dbReference>
<gene>
    <name evidence="4" type="ordered locus">GAU_0546</name>
</gene>
<keyword evidence="2" id="KW-0472">Membrane</keyword>
<evidence type="ECO:0000256" key="2">
    <source>
        <dbReference type="SAM" id="Phobius"/>
    </source>
</evidence>
<keyword evidence="2" id="KW-1133">Transmembrane helix</keyword>
<evidence type="ECO:0000313" key="4">
    <source>
        <dbReference type="EMBL" id="BAH37588.1"/>
    </source>
</evidence>
<keyword evidence="2" id="KW-0812">Transmembrane</keyword>
<organism evidence="4 5">
    <name type="scientific">Gemmatimonas aurantiaca (strain DSM 14586 / JCM 11422 / NBRC 100505 / T-27)</name>
    <dbReference type="NCBI Taxonomy" id="379066"/>
    <lineage>
        <taxon>Bacteria</taxon>
        <taxon>Pseudomonadati</taxon>
        <taxon>Gemmatimonadota</taxon>
        <taxon>Gemmatimonadia</taxon>
        <taxon>Gemmatimonadales</taxon>
        <taxon>Gemmatimonadaceae</taxon>
        <taxon>Gemmatimonas</taxon>
    </lineage>
</organism>
<dbReference type="Proteomes" id="UP000002209">
    <property type="component" value="Chromosome"/>
</dbReference>
<accession>C1A5S8</accession>
<name>C1A5S8_GEMAT</name>
<evidence type="ECO:0000259" key="3">
    <source>
        <dbReference type="Pfam" id="PF03372"/>
    </source>
</evidence>
<sequence>MEVGLAGYVLSAIRDQKKRDMATFSIRCSCGRELHSEDAHIGRTVRCICGQPVTIVRGTESTAGSRSSGGRSEVRSEARAESRPEGRAEVRRETRRRTMRSRGSGSRFPRLARVVTWTCWGWLAATVAIWIGLYTLSERTLPFTMLLYGPRWVVLLPLAILVPVALIFAWRALLPLALSAVIAAVPIMGFRLSPAGLMAGRTPPLQVAPNGLRILSLNAQGGGVVQQHLDEMMAAYTPSVMAFQECGRELGQNLAKRAEWHFEQFHNLCLLSRWPVTQRDSMPRAAFARISDLGYGGAAIVIRYTIAHPAGPFELVNLHLETARKGLEGILGDQGLLRDDTGLPNVPASLETDRFAINADIRLRESERASYWSARHANTTPIVVVGDFNMPVESSIFRAYWSALSSAFDAGGRGFGFTKHEGRWLRIRIDHVLFAPQWFETSGAWVGNDVGSDHRPVIADLTRKR</sequence>
<reference evidence="5" key="1">
    <citation type="submission" date="2006-03" db="EMBL/GenBank/DDBJ databases">
        <title>Complete genome sequence of Gemmatimonas aurantiaca T-27 that represents a novel phylum Gemmatimonadetes.</title>
        <authorList>
            <person name="Takasaki K."/>
            <person name="Ichikawa N."/>
            <person name="Miura H."/>
            <person name="Matsushita S."/>
            <person name="Watanabe Y."/>
            <person name="Oguchi A."/>
            <person name="Ankai A."/>
            <person name="Yashiro I."/>
            <person name="Takahashi M."/>
            <person name="Terui Y."/>
            <person name="Fukui S."/>
            <person name="Yokoyama H."/>
            <person name="Tanikawa S."/>
            <person name="Hanada S."/>
            <person name="Kamagata Y."/>
            <person name="Fujita N."/>
        </authorList>
    </citation>
    <scope>NUCLEOTIDE SEQUENCE [LARGE SCALE GENOMIC DNA]</scope>
    <source>
        <strain evidence="5">T-27 / DSM 14586 / JCM 11422 / NBRC 100505</strain>
    </source>
</reference>
<dbReference type="STRING" id="379066.GAU_0546"/>
<feature type="compositionally biased region" description="Basic and acidic residues" evidence="1">
    <location>
        <begin position="72"/>
        <end position="92"/>
    </location>
</feature>
<dbReference type="Pfam" id="PF03372">
    <property type="entry name" value="Exo_endo_phos"/>
    <property type="match status" value="1"/>
</dbReference>
<evidence type="ECO:0000313" key="5">
    <source>
        <dbReference type="Proteomes" id="UP000002209"/>
    </source>
</evidence>